<dbReference type="PANTHER" id="PTHR35104">
    <property type="entry name" value="OS03G0807000 PROTEIN"/>
    <property type="match status" value="1"/>
</dbReference>
<organism evidence="1 2">
    <name type="scientific">Eucalyptus globulus</name>
    <name type="common">Tasmanian blue gum</name>
    <dbReference type="NCBI Taxonomy" id="34317"/>
    <lineage>
        <taxon>Eukaryota</taxon>
        <taxon>Viridiplantae</taxon>
        <taxon>Streptophyta</taxon>
        <taxon>Embryophyta</taxon>
        <taxon>Tracheophyta</taxon>
        <taxon>Spermatophyta</taxon>
        <taxon>Magnoliopsida</taxon>
        <taxon>eudicotyledons</taxon>
        <taxon>Gunneridae</taxon>
        <taxon>Pentapetalae</taxon>
        <taxon>rosids</taxon>
        <taxon>malvids</taxon>
        <taxon>Myrtales</taxon>
        <taxon>Myrtaceae</taxon>
        <taxon>Myrtoideae</taxon>
        <taxon>Eucalypteae</taxon>
        <taxon>Eucalyptus</taxon>
    </lineage>
</organism>
<keyword evidence="2" id="KW-1185">Reference proteome</keyword>
<evidence type="ECO:0000313" key="2">
    <source>
        <dbReference type="Proteomes" id="UP001634007"/>
    </source>
</evidence>
<dbReference type="PANTHER" id="PTHR35104:SF13">
    <property type="entry name" value="OS03G0807000 PROTEIN"/>
    <property type="match status" value="1"/>
</dbReference>
<proteinExistence type="predicted"/>
<dbReference type="Proteomes" id="UP001634007">
    <property type="component" value="Unassembled WGS sequence"/>
</dbReference>
<reference evidence="1 2" key="1">
    <citation type="submission" date="2024-11" db="EMBL/GenBank/DDBJ databases">
        <title>Chromosome-level genome assembly of Eucalyptus globulus Labill. provides insights into its genome evolution.</title>
        <authorList>
            <person name="Li X."/>
        </authorList>
    </citation>
    <scope>NUCLEOTIDE SEQUENCE [LARGE SCALE GENOMIC DNA]</scope>
    <source>
        <strain evidence="1">CL2024</strain>
        <tissue evidence="1">Fresh tender leaves</tissue>
    </source>
</reference>
<protein>
    <recommendedName>
        <fullName evidence="3">Secreted protein</fullName>
    </recommendedName>
</protein>
<gene>
    <name evidence="1" type="ORF">ACJRO7_002107</name>
</gene>
<sequence>MAMNCSLVVSVAKASASACQWIACNPERFSSEQVLYLLFRFPCENLQRFGLSLWACLCFPSLDSSSSDSDAHSD</sequence>
<name>A0ABD3LYR9_EUCGL</name>
<evidence type="ECO:0000313" key="1">
    <source>
        <dbReference type="EMBL" id="KAL3754971.1"/>
    </source>
</evidence>
<comment type="caution">
    <text evidence="1">The sequence shown here is derived from an EMBL/GenBank/DDBJ whole genome shotgun (WGS) entry which is preliminary data.</text>
</comment>
<evidence type="ECO:0008006" key="3">
    <source>
        <dbReference type="Google" id="ProtNLM"/>
    </source>
</evidence>
<dbReference type="AlphaFoldDB" id="A0ABD3LYR9"/>
<dbReference type="EMBL" id="JBJKBG010000001">
    <property type="protein sequence ID" value="KAL3754971.1"/>
    <property type="molecule type" value="Genomic_DNA"/>
</dbReference>
<accession>A0ABD3LYR9</accession>